<evidence type="ECO:0000256" key="1">
    <source>
        <dbReference type="SAM" id="Coils"/>
    </source>
</evidence>
<keyword evidence="1" id="KW-0175">Coiled coil</keyword>
<sequence length="133" mass="15562">MSTLMKNRRKSRPIVDIWGLYPMLGSSRKSKTKKTSLEKPCLATDSEISRMNILHIITLNHMKNLATRNEELQTMRRDLNELKGLRADVNRMMEYMMGNERENRNGREEVDVGDGGRVIRGIRVEPRMEEQEE</sequence>
<proteinExistence type="predicted"/>
<dbReference type="AlphaFoldDB" id="A0A6A6LI75"/>
<evidence type="ECO:0000313" key="2">
    <source>
        <dbReference type="EMBL" id="KAF2299803.1"/>
    </source>
</evidence>
<comment type="caution">
    <text evidence="2">The sequence shown here is derived from an EMBL/GenBank/DDBJ whole genome shotgun (WGS) entry which is preliminary data.</text>
</comment>
<feature type="coiled-coil region" evidence="1">
    <location>
        <begin position="62"/>
        <end position="92"/>
    </location>
</feature>
<evidence type="ECO:0000313" key="3">
    <source>
        <dbReference type="Proteomes" id="UP000467840"/>
    </source>
</evidence>
<protein>
    <submittedName>
        <fullName evidence="2">Uncharacterized protein</fullName>
    </submittedName>
</protein>
<keyword evidence="3" id="KW-1185">Reference proteome</keyword>
<accession>A0A6A6LI75</accession>
<name>A0A6A6LI75_HEVBR</name>
<reference evidence="2 3" key="1">
    <citation type="journal article" date="2020" name="Mol. Plant">
        <title>The Chromosome-Based Rubber Tree Genome Provides New Insights into Spurge Genome Evolution and Rubber Biosynthesis.</title>
        <authorList>
            <person name="Liu J."/>
            <person name="Shi C."/>
            <person name="Shi C.C."/>
            <person name="Li W."/>
            <person name="Zhang Q.J."/>
            <person name="Zhang Y."/>
            <person name="Li K."/>
            <person name="Lu H.F."/>
            <person name="Shi C."/>
            <person name="Zhu S.T."/>
            <person name="Xiao Z.Y."/>
            <person name="Nan H."/>
            <person name="Yue Y."/>
            <person name="Zhu X.G."/>
            <person name="Wu Y."/>
            <person name="Hong X.N."/>
            <person name="Fan G.Y."/>
            <person name="Tong Y."/>
            <person name="Zhang D."/>
            <person name="Mao C.L."/>
            <person name="Liu Y.L."/>
            <person name="Hao S.J."/>
            <person name="Liu W.Q."/>
            <person name="Lv M.Q."/>
            <person name="Zhang H.B."/>
            <person name="Liu Y."/>
            <person name="Hu-Tang G.R."/>
            <person name="Wang J.P."/>
            <person name="Wang J.H."/>
            <person name="Sun Y.H."/>
            <person name="Ni S.B."/>
            <person name="Chen W.B."/>
            <person name="Zhang X.C."/>
            <person name="Jiao Y.N."/>
            <person name="Eichler E.E."/>
            <person name="Li G.H."/>
            <person name="Liu X."/>
            <person name="Gao L.Z."/>
        </authorList>
    </citation>
    <scope>NUCLEOTIDE SEQUENCE [LARGE SCALE GENOMIC DNA]</scope>
    <source>
        <strain evidence="3">cv. GT1</strain>
        <tissue evidence="2">Leaf</tissue>
    </source>
</reference>
<organism evidence="2 3">
    <name type="scientific">Hevea brasiliensis</name>
    <name type="common">Para rubber tree</name>
    <name type="synonym">Siphonia brasiliensis</name>
    <dbReference type="NCBI Taxonomy" id="3981"/>
    <lineage>
        <taxon>Eukaryota</taxon>
        <taxon>Viridiplantae</taxon>
        <taxon>Streptophyta</taxon>
        <taxon>Embryophyta</taxon>
        <taxon>Tracheophyta</taxon>
        <taxon>Spermatophyta</taxon>
        <taxon>Magnoliopsida</taxon>
        <taxon>eudicotyledons</taxon>
        <taxon>Gunneridae</taxon>
        <taxon>Pentapetalae</taxon>
        <taxon>rosids</taxon>
        <taxon>fabids</taxon>
        <taxon>Malpighiales</taxon>
        <taxon>Euphorbiaceae</taxon>
        <taxon>Crotonoideae</taxon>
        <taxon>Micrandreae</taxon>
        <taxon>Hevea</taxon>
    </lineage>
</organism>
<gene>
    <name evidence="2" type="ORF">GH714_003516</name>
</gene>
<dbReference type="Proteomes" id="UP000467840">
    <property type="component" value="Chromosome 4"/>
</dbReference>
<dbReference type="EMBL" id="JAAGAX010000010">
    <property type="protein sequence ID" value="KAF2299803.1"/>
    <property type="molecule type" value="Genomic_DNA"/>
</dbReference>